<gene>
    <name evidence="1" type="ORF">SKAU_G00136680</name>
</gene>
<dbReference type="CDD" id="cd19757">
    <property type="entry name" value="Bbox1"/>
    <property type="match status" value="1"/>
</dbReference>
<organism evidence="1 2">
    <name type="scientific">Synaphobranchus kaupii</name>
    <name type="common">Kaup's arrowtooth eel</name>
    <dbReference type="NCBI Taxonomy" id="118154"/>
    <lineage>
        <taxon>Eukaryota</taxon>
        <taxon>Metazoa</taxon>
        <taxon>Chordata</taxon>
        <taxon>Craniata</taxon>
        <taxon>Vertebrata</taxon>
        <taxon>Euteleostomi</taxon>
        <taxon>Actinopterygii</taxon>
        <taxon>Neopterygii</taxon>
        <taxon>Teleostei</taxon>
        <taxon>Anguilliformes</taxon>
        <taxon>Synaphobranchidae</taxon>
        <taxon>Synaphobranchus</taxon>
    </lineage>
</organism>
<dbReference type="InterPro" id="IPR040521">
    <property type="entry name" value="KDZ"/>
</dbReference>
<proteinExistence type="predicted"/>
<reference evidence="1" key="1">
    <citation type="journal article" date="2023" name="Science">
        <title>Genome structures resolve the early diversification of teleost fishes.</title>
        <authorList>
            <person name="Parey E."/>
            <person name="Louis A."/>
            <person name="Montfort J."/>
            <person name="Bouchez O."/>
            <person name="Roques C."/>
            <person name="Iampietro C."/>
            <person name="Lluch J."/>
            <person name="Castinel A."/>
            <person name="Donnadieu C."/>
            <person name="Desvignes T."/>
            <person name="Floi Bucao C."/>
            <person name="Jouanno E."/>
            <person name="Wen M."/>
            <person name="Mejri S."/>
            <person name="Dirks R."/>
            <person name="Jansen H."/>
            <person name="Henkel C."/>
            <person name="Chen W.J."/>
            <person name="Zahm M."/>
            <person name="Cabau C."/>
            <person name="Klopp C."/>
            <person name="Thompson A.W."/>
            <person name="Robinson-Rechavi M."/>
            <person name="Braasch I."/>
            <person name="Lecointre G."/>
            <person name="Bobe J."/>
            <person name="Postlethwait J.H."/>
            <person name="Berthelot C."/>
            <person name="Roest Crollius H."/>
            <person name="Guiguen Y."/>
        </authorList>
    </citation>
    <scope>NUCLEOTIDE SEQUENCE</scope>
    <source>
        <strain evidence="1">WJC10195</strain>
    </source>
</reference>
<name>A0A9Q1FRJ9_SYNKA</name>
<protein>
    <submittedName>
        <fullName evidence="1">Uncharacterized protein</fullName>
    </submittedName>
</protein>
<dbReference type="AlphaFoldDB" id="A0A9Q1FRJ9"/>
<evidence type="ECO:0000313" key="2">
    <source>
        <dbReference type="Proteomes" id="UP001152622"/>
    </source>
</evidence>
<dbReference type="PANTHER" id="PTHR33096:SF1">
    <property type="entry name" value="CXC1-LIKE CYSTEINE CLUSTER ASSOCIATED WITH KDZ TRANSPOSASES DOMAIN-CONTAINING PROTEIN"/>
    <property type="match status" value="1"/>
</dbReference>
<evidence type="ECO:0000313" key="1">
    <source>
        <dbReference type="EMBL" id="KAJ8364837.1"/>
    </source>
</evidence>
<keyword evidence="2" id="KW-1185">Reference proteome</keyword>
<dbReference type="Proteomes" id="UP001152622">
    <property type="component" value="Chromosome 4"/>
</dbReference>
<dbReference type="Pfam" id="PF18758">
    <property type="entry name" value="KDZ"/>
    <property type="match status" value="2"/>
</dbReference>
<dbReference type="OrthoDB" id="3261436at2759"/>
<comment type="caution">
    <text evidence="1">The sequence shown here is derived from an EMBL/GenBank/DDBJ whole genome shotgun (WGS) entry which is preliminary data.</text>
</comment>
<accession>A0A9Q1FRJ9</accession>
<dbReference type="EMBL" id="JAINUF010000004">
    <property type="protein sequence ID" value="KAJ8364837.1"/>
    <property type="molecule type" value="Genomic_DNA"/>
</dbReference>
<sequence length="556" mass="62990">MVRGTNKVLIKWKSWSPGQRRARIQRHDLAGRTRTLTQQSTPITAIPTGEVSEVVGVEEHAALPPSKQRKKEDVEAWKEIRDGLHLSAVESLCPPEDTHCAICQGPLEGLAIWRCRDCDGDAVFCESCTCQMHKQTNTVHDLQLWEDGGFVQRSPNNFRWEWTRRDRHKCSTLYVRQLNVFDSKGSPRRPQTAISLDLMELITSLQLECGVSLRGVSTAIQMAFSSSKENGTMVLAADGLFGLPRKKSSGESFEAPKHGERMFLDQEKVDKFVVSGHTPVEGCLGFTAGSAIRSKVQNKKLDETGVFGMTCRHERPVKFVNMKSGGRLSNAVFLLKDLNRESNVNIILMYDIACKLRPHLQLKYNTRYHEGTGLADGEQSERLWSYLRKFGKITKEMTPSHRSDLLTDALLHYSKKVERKQITLLPQRWAKAIKVKEETTAEFTALLQSVPGTTITAVRGWGKDLVNSLKKTSISLSWEEAYVENLHQLELGRTQLEAPRGGAQVLEVVKRTERARRQVDILERRHRVRQRWSLTTTDSEQYLTAAMEKRAQAVLD</sequence>
<dbReference type="PANTHER" id="PTHR33096">
    <property type="entry name" value="CXC2 DOMAIN-CONTAINING PROTEIN"/>
    <property type="match status" value="1"/>
</dbReference>